<dbReference type="GO" id="GO:0009279">
    <property type="term" value="C:cell outer membrane"/>
    <property type="evidence" value="ECO:0007669"/>
    <property type="project" value="UniProtKB-SubCell"/>
</dbReference>
<dbReference type="InterPro" id="IPR011050">
    <property type="entry name" value="Pectin_lyase_fold/virulence"/>
</dbReference>
<keyword evidence="10" id="KW-1185">Reference proteome</keyword>
<evidence type="ECO:0000256" key="6">
    <source>
        <dbReference type="ARBA" id="ARBA00023136"/>
    </source>
</evidence>
<evidence type="ECO:0000256" key="2">
    <source>
        <dbReference type="ARBA" id="ARBA00004442"/>
    </source>
</evidence>
<name>A0A516V2K9_9GAMM</name>
<evidence type="ECO:0000256" key="5">
    <source>
        <dbReference type="ARBA" id="ARBA00022729"/>
    </source>
</evidence>
<feature type="signal peptide" evidence="8">
    <location>
        <begin position="1"/>
        <end position="35"/>
    </location>
</feature>
<sequence>MNEVFSVPNGRNGSLVLLVASALALGALPAATSIAAPHAGTLSTTYTVQNCNGSGTGSLREAAGLAVSGDTIDLSQLTCKTIATRSSDGGQIVLKDVSIRGPGRDVLTINGSSGTRIFFHDGTGTLTIDGVTLSSGSKRGVDGDSDTGGGCLYSLGNVSILHSTVRDCEYTFMNDLSNPPGSGGAIYVKNKLALDDVVVTNNRAVSIGWLGEIGGYGGGVFARSLEIANSIISGNYAGGGGGGIYSASSADDDIAIVNSTISDNSTDGAGGGIYSYGRDVVITRSTISGNSALGGIADGGGGIYALFCTSFCPPGDPRPSGSSVSLINSTVSGNYASGGTGGGVYNVGGLYIDNSTIVRNTSDKPGGGGAGVYYEFVDQSGTPTPPVVSNSIIAFNTSSDSLSVDIGSYHPGSLTGGNNLILTGDWTRMPNAVHGCPQLYPLGNYGGPTQTHALAPNSPAIDKGATTDEPTDQRGLARVVGAAADVGAYERQRTAPASSLRTIDASFARCRTSAR</sequence>
<evidence type="ECO:0008006" key="11">
    <source>
        <dbReference type="Google" id="ProtNLM"/>
    </source>
</evidence>
<proteinExistence type="predicted"/>
<evidence type="ECO:0000256" key="3">
    <source>
        <dbReference type="ARBA" id="ARBA00004613"/>
    </source>
</evidence>
<dbReference type="NCBIfam" id="NF041518">
    <property type="entry name" value="choice_anch_Q"/>
    <property type="match status" value="1"/>
</dbReference>
<evidence type="ECO:0000313" key="9">
    <source>
        <dbReference type="EMBL" id="QDQ72758.1"/>
    </source>
</evidence>
<dbReference type="OrthoDB" id="6057622at2"/>
<dbReference type="PANTHER" id="PTHR11319:SF35">
    <property type="entry name" value="OUTER MEMBRANE PROTEIN PMPC-RELATED"/>
    <property type="match status" value="1"/>
</dbReference>
<dbReference type="RefSeq" id="WP_143878273.1">
    <property type="nucleotide sequence ID" value="NZ_BAABLZ010000002.1"/>
</dbReference>
<dbReference type="InterPro" id="IPR059226">
    <property type="entry name" value="Choice_anch_Q_dom"/>
</dbReference>
<keyword evidence="4" id="KW-0964">Secreted</keyword>
<evidence type="ECO:0000256" key="8">
    <source>
        <dbReference type="SAM" id="SignalP"/>
    </source>
</evidence>
<gene>
    <name evidence="9" type="ORF">FNZ56_02150</name>
</gene>
<comment type="subcellular location">
    <subcellularLocation>
        <location evidence="1">Cell envelope</location>
    </subcellularLocation>
    <subcellularLocation>
        <location evidence="2">Cell outer membrane</location>
    </subcellularLocation>
    <subcellularLocation>
        <location evidence="3">Secreted</location>
    </subcellularLocation>
</comment>
<evidence type="ECO:0000256" key="7">
    <source>
        <dbReference type="ARBA" id="ARBA00023237"/>
    </source>
</evidence>
<dbReference type="SUPFAM" id="SSF51126">
    <property type="entry name" value="Pectin lyase-like"/>
    <property type="match status" value="1"/>
</dbReference>
<keyword evidence="7" id="KW-0998">Cell outer membrane</keyword>
<protein>
    <recommendedName>
        <fullName evidence="11">Right-handed parallel beta-helix repeat-containing protein</fullName>
    </recommendedName>
</protein>
<dbReference type="AlphaFoldDB" id="A0A516V2K9"/>
<dbReference type="InterPro" id="IPR006626">
    <property type="entry name" value="PbH1"/>
</dbReference>
<keyword evidence="5 8" id="KW-0732">Signal</keyword>
<evidence type="ECO:0000313" key="10">
    <source>
        <dbReference type="Proteomes" id="UP000315891"/>
    </source>
</evidence>
<evidence type="ECO:0000256" key="1">
    <source>
        <dbReference type="ARBA" id="ARBA00004196"/>
    </source>
</evidence>
<dbReference type="Proteomes" id="UP000315891">
    <property type="component" value="Chromosome"/>
</dbReference>
<feature type="chain" id="PRO_5022183419" description="Right-handed parallel beta-helix repeat-containing protein" evidence="8">
    <location>
        <begin position="36"/>
        <end position="515"/>
    </location>
</feature>
<keyword evidence="6" id="KW-0472">Membrane</keyword>
<organism evidence="9 10">
    <name type="scientific">Pseudoluteimonas lycopersici</name>
    <dbReference type="NCBI Taxonomy" id="1324796"/>
    <lineage>
        <taxon>Bacteria</taxon>
        <taxon>Pseudomonadati</taxon>
        <taxon>Pseudomonadota</taxon>
        <taxon>Gammaproteobacteria</taxon>
        <taxon>Lysobacterales</taxon>
        <taxon>Lysobacteraceae</taxon>
        <taxon>Pseudoluteimonas</taxon>
    </lineage>
</organism>
<dbReference type="InterPro" id="IPR003368">
    <property type="entry name" value="POMP_repeat"/>
</dbReference>
<dbReference type="PANTHER" id="PTHR11319">
    <property type="entry name" value="G PROTEIN-COUPLED RECEPTOR-RELATED"/>
    <property type="match status" value="1"/>
</dbReference>
<accession>A0A516V2K9</accession>
<dbReference type="EMBL" id="CP041742">
    <property type="protein sequence ID" value="QDQ72758.1"/>
    <property type="molecule type" value="Genomic_DNA"/>
</dbReference>
<dbReference type="SMART" id="SM00710">
    <property type="entry name" value="PbH1"/>
    <property type="match status" value="9"/>
</dbReference>
<dbReference type="GO" id="GO:0005576">
    <property type="term" value="C:extracellular region"/>
    <property type="evidence" value="ECO:0007669"/>
    <property type="project" value="UniProtKB-SubCell"/>
</dbReference>
<dbReference type="Pfam" id="PF02415">
    <property type="entry name" value="Chlam_PMP"/>
    <property type="match status" value="1"/>
</dbReference>
<reference evidence="9 10" key="1">
    <citation type="submission" date="2019-07" db="EMBL/GenBank/DDBJ databases">
        <title>Lysobacter weifangensis sp. nov., isolated from bensulfuron-methyl contaminated farmland soil.</title>
        <authorList>
            <person name="Zhao H."/>
        </authorList>
    </citation>
    <scope>NUCLEOTIDE SEQUENCE [LARGE SCALE GENOMIC DNA]</scope>
    <source>
        <strain evidence="9 10">CC-Bw-6</strain>
    </source>
</reference>
<evidence type="ECO:0000256" key="4">
    <source>
        <dbReference type="ARBA" id="ARBA00022525"/>
    </source>
</evidence>